<evidence type="ECO:0000256" key="11">
    <source>
        <dbReference type="SAM" id="MobiDB-lite"/>
    </source>
</evidence>
<dbReference type="GO" id="GO:0009535">
    <property type="term" value="C:chloroplast thylakoid membrane"/>
    <property type="evidence" value="ECO:0007669"/>
    <property type="project" value="TreeGrafter"/>
</dbReference>
<keyword evidence="7 10" id="KW-0694">RNA-binding</keyword>
<evidence type="ECO:0000256" key="9">
    <source>
        <dbReference type="ARBA" id="ARBA00023274"/>
    </source>
</evidence>
<keyword evidence="3" id="KW-0597">Phosphoprotein</keyword>
<evidence type="ECO:0000256" key="4">
    <source>
        <dbReference type="ARBA" id="ARBA00022640"/>
    </source>
</evidence>
<dbReference type="Proteomes" id="UP001374584">
    <property type="component" value="Unassembled WGS sequence"/>
</dbReference>
<keyword evidence="5" id="KW-0507">mRNA processing</keyword>
<keyword evidence="9" id="KW-0687">Ribonucleoprotein</keyword>
<dbReference type="Gene3D" id="3.30.70.330">
    <property type="match status" value="2"/>
</dbReference>
<dbReference type="GO" id="GO:0006397">
    <property type="term" value="P:mRNA processing"/>
    <property type="evidence" value="ECO:0007669"/>
    <property type="project" value="UniProtKB-KW"/>
</dbReference>
<evidence type="ECO:0000256" key="3">
    <source>
        <dbReference type="ARBA" id="ARBA00022553"/>
    </source>
</evidence>
<evidence type="ECO:0000256" key="7">
    <source>
        <dbReference type="ARBA" id="ARBA00022884"/>
    </source>
</evidence>
<evidence type="ECO:0000256" key="8">
    <source>
        <dbReference type="ARBA" id="ARBA00022946"/>
    </source>
</evidence>
<sequence>MSTSAASLALPTLTLRTRYPLSSPKCFSSSLSLTPNAKPISISNVFFKPTLSLSSRFLPRVAVSSDYDQEEGTFSSGQSFSPDLKLFVGNLPFSVDSAQLAEIFENAGNVEVVEVIYDKTTGRSRGFGFVTMSSVEEVETAVQQFNGYELDGRALKVNAGPPPARNESTSRFRNSSPRGGGGGDFSDSENKVHVSNLAWGVDNGTLESFFGEYGKVLEARVIYDRDSGRSRGFGFVTYSSADEVSSAIRSLDGVDLNGRAIRVALADSKPRRPRGF</sequence>
<feature type="compositionally biased region" description="Polar residues" evidence="11">
    <location>
        <begin position="166"/>
        <end position="177"/>
    </location>
</feature>
<dbReference type="InterPro" id="IPR050502">
    <property type="entry name" value="Euk_RNA-bind_prot"/>
</dbReference>
<dbReference type="InterPro" id="IPR012677">
    <property type="entry name" value="Nucleotide-bd_a/b_plait_sf"/>
</dbReference>
<dbReference type="EMBL" id="JAYMYR010000006">
    <property type="protein sequence ID" value="KAK7355570.1"/>
    <property type="molecule type" value="Genomic_DNA"/>
</dbReference>
<keyword evidence="14" id="KW-1185">Reference proteome</keyword>
<keyword evidence="2" id="KW-0150">Chloroplast</keyword>
<evidence type="ECO:0000259" key="12">
    <source>
        <dbReference type="PROSITE" id="PS50102"/>
    </source>
</evidence>
<evidence type="ECO:0000256" key="5">
    <source>
        <dbReference type="ARBA" id="ARBA00022664"/>
    </source>
</evidence>
<evidence type="ECO:0000256" key="2">
    <source>
        <dbReference type="ARBA" id="ARBA00022528"/>
    </source>
</evidence>
<feature type="domain" description="RRM" evidence="12">
    <location>
        <begin position="84"/>
        <end position="162"/>
    </location>
</feature>
<dbReference type="InterPro" id="IPR000504">
    <property type="entry name" value="RRM_dom"/>
</dbReference>
<evidence type="ECO:0000256" key="6">
    <source>
        <dbReference type="ARBA" id="ARBA00022737"/>
    </source>
</evidence>
<accession>A0AAN9MJ07</accession>
<keyword evidence="8" id="KW-0809">Transit peptide</keyword>
<comment type="caution">
    <text evidence="13">The sequence shown here is derived from an EMBL/GenBank/DDBJ whole genome shotgun (WGS) entry which is preliminary data.</text>
</comment>
<name>A0AAN9MJ07_PHACN</name>
<dbReference type="GO" id="GO:0009409">
    <property type="term" value="P:response to cold"/>
    <property type="evidence" value="ECO:0007669"/>
    <property type="project" value="UniProtKB-ARBA"/>
</dbReference>
<dbReference type="PROSITE" id="PS50102">
    <property type="entry name" value="RRM"/>
    <property type="match status" value="2"/>
</dbReference>
<dbReference type="SUPFAM" id="SSF54928">
    <property type="entry name" value="RNA-binding domain, RBD"/>
    <property type="match status" value="2"/>
</dbReference>
<gene>
    <name evidence="13" type="ORF">VNO80_14830</name>
</gene>
<keyword evidence="4" id="KW-0934">Plastid</keyword>
<feature type="region of interest" description="Disordered" evidence="11">
    <location>
        <begin position="156"/>
        <end position="188"/>
    </location>
</feature>
<feature type="domain" description="RRM" evidence="12">
    <location>
        <begin position="190"/>
        <end position="268"/>
    </location>
</feature>
<evidence type="ECO:0000256" key="1">
    <source>
        <dbReference type="ARBA" id="ARBA00004229"/>
    </source>
</evidence>
<dbReference type="GO" id="GO:1901259">
    <property type="term" value="P:chloroplast rRNA processing"/>
    <property type="evidence" value="ECO:0007669"/>
    <property type="project" value="TreeGrafter"/>
</dbReference>
<dbReference type="CDD" id="cd21608">
    <property type="entry name" value="RRM2_NsCP33_like"/>
    <property type="match status" value="1"/>
</dbReference>
<dbReference type="FunFam" id="3.30.70.330:FF:000423">
    <property type="entry name" value="Ribonucleoprotein A, chloroplastic"/>
    <property type="match status" value="1"/>
</dbReference>
<evidence type="ECO:0000256" key="10">
    <source>
        <dbReference type="PROSITE-ProRule" id="PRU00176"/>
    </source>
</evidence>
<evidence type="ECO:0000313" key="13">
    <source>
        <dbReference type="EMBL" id="KAK7355570.1"/>
    </source>
</evidence>
<comment type="subcellular location">
    <subcellularLocation>
        <location evidence="1">Plastid</location>
        <location evidence="1">Chloroplast</location>
    </subcellularLocation>
</comment>
<dbReference type="SMART" id="SM00360">
    <property type="entry name" value="RRM"/>
    <property type="match status" value="2"/>
</dbReference>
<reference evidence="13 14" key="1">
    <citation type="submission" date="2024-01" db="EMBL/GenBank/DDBJ databases">
        <title>The genomes of 5 underutilized Papilionoideae crops provide insights into root nodulation and disease resistanc.</title>
        <authorList>
            <person name="Jiang F."/>
        </authorList>
    </citation>
    <scope>NUCLEOTIDE SEQUENCE [LARGE SCALE GENOMIC DNA]</scope>
    <source>
        <strain evidence="13">JINMINGXINNONG_FW02</strain>
        <tissue evidence="13">Leaves</tissue>
    </source>
</reference>
<protein>
    <recommendedName>
        <fullName evidence="12">RRM domain-containing protein</fullName>
    </recommendedName>
</protein>
<dbReference type="GO" id="GO:0003729">
    <property type="term" value="F:mRNA binding"/>
    <property type="evidence" value="ECO:0007669"/>
    <property type="project" value="TreeGrafter"/>
</dbReference>
<evidence type="ECO:0000313" key="14">
    <source>
        <dbReference type="Proteomes" id="UP001374584"/>
    </source>
</evidence>
<dbReference type="Pfam" id="PF00076">
    <property type="entry name" value="RRM_1"/>
    <property type="match status" value="2"/>
</dbReference>
<dbReference type="InterPro" id="IPR048289">
    <property type="entry name" value="RRM2_NsCP33-like"/>
</dbReference>
<dbReference type="GO" id="GO:1990904">
    <property type="term" value="C:ribonucleoprotein complex"/>
    <property type="evidence" value="ECO:0007669"/>
    <property type="project" value="UniProtKB-KW"/>
</dbReference>
<dbReference type="PANTHER" id="PTHR48025:SF1">
    <property type="entry name" value="RRM DOMAIN-CONTAINING PROTEIN"/>
    <property type="match status" value="1"/>
</dbReference>
<dbReference type="InterPro" id="IPR035979">
    <property type="entry name" value="RBD_domain_sf"/>
</dbReference>
<dbReference type="AlphaFoldDB" id="A0AAN9MJ07"/>
<keyword evidence="6" id="KW-0677">Repeat</keyword>
<proteinExistence type="predicted"/>
<organism evidence="13 14">
    <name type="scientific">Phaseolus coccineus</name>
    <name type="common">Scarlet runner bean</name>
    <name type="synonym">Phaseolus multiflorus</name>
    <dbReference type="NCBI Taxonomy" id="3886"/>
    <lineage>
        <taxon>Eukaryota</taxon>
        <taxon>Viridiplantae</taxon>
        <taxon>Streptophyta</taxon>
        <taxon>Embryophyta</taxon>
        <taxon>Tracheophyta</taxon>
        <taxon>Spermatophyta</taxon>
        <taxon>Magnoliopsida</taxon>
        <taxon>eudicotyledons</taxon>
        <taxon>Gunneridae</taxon>
        <taxon>Pentapetalae</taxon>
        <taxon>rosids</taxon>
        <taxon>fabids</taxon>
        <taxon>Fabales</taxon>
        <taxon>Fabaceae</taxon>
        <taxon>Papilionoideae</taxon>
        <taxon>50 kb inversion clade</taxon>
        <taxon>NPAAA clade</taxon>
        <taxon>indigoferoid/millettioid clade</taxon>
        <taxon>Phaseoleae</taxon>
        <taxon>Phaseolus</taxon>
    </lineage>
</organism>
<dbReference type="PANTHER" id="PTHR48025">
    <property type="entry name" value="OS02G0815200 PROTEIN"/>
    <property type="match status" value="1"/>
</dbReference>